<dbReference type="AlphaFoldDB" id="A0A922I043"/>
<gene>
    <name evidence="3" type="ORF">DERF_007769</name>
</gene>
<dbReference type="EMBL" id="ASGP02000003">
    <property type="protein sequence ID" value="KAH9517069.1"/>
    <property type="molecule type" value="Genomic_DNA"/>
</dbReference>
<keyword evidence="2" id="KW-1133">Transmembrane helix</keyword>
<proteinExistence type="predicted"/>
<evidence type="ECO:0000313" key="4">
    <source>
        <dbReference type="Proteomes" id="UP000790347"/>
    </source>
</evidence>
<evidence type="ECO:0000313" key="3">
    <source>
        <dbReference type="EMBL" id="KAH9517069.1"/>
    </source>
</evidence>
<reference evidence="3" key="2">
    <citation type="journal article" date="2022" name="Res Sq">
        <title>Comparative Genomics Reveals Insights into the Divergent Evolution of Astigmatic Mites and Household Pest Adaptations.</title>
        <authorList>
            <person name="Xiong Q."/>
            <person name="Wan A.T.-Y."/>
            <person name="Liu X.-Y."/>
            <person name="Fung C.S.-H."/>
            <person name="Xiao X."/>
            <person name="Malainual N."/>
            <person name="Hou J."/>
            <person name="Wang L."/>
            <person name="Wang M."/>
            <person name="Yang K."/>
            <person name="Cui Y."/>
            <person name="Leung E."/>
            <person name="Nong W."/>
            <person name="Shin S.-K."/>
            <person name="Au S."/>
            <person name="Jeong K.Y."/>
            <person name="Chew F.T."/>
            <person name="Hui J."/>
            <person name="Leung T.F."/>
            <person name="Tungtrongchitr A."/>
            <person name="Zhong N."/>
            <person name="Liu Z."/>
            <person name="Tsui S."/>
        </authorList>
    </citation>
    <scope>NUCLEOTIDE SEQUENCE</scope>
    <source>
        <strain evidence="3">Derf</strain>
        <tissue evidence="3">Whole organism</tissue>
    </source>
</reference>
<sequence>MPSKKSATPIIKLIQPNNKQTSIFASIHKNKTKYRISDISLSQQRPRPPQLSTPNKLKRPIMNDSNSEKKSTFHFIIIMIIIAFGFSFEEKSLECMAG</sequence>
<keyword evidence="2" id="KW-0472">Membrane</keyword>
<feature type="region of interest" description="Disordered" evidence="1">
    <location>
        <begin position="36"/>
        <end position="65"/>
    </location>
</feature>
<dbReference type="Proteomes" id="UP000790347">
    <property type="component" value="Unassembled WGS sequence"/>
</dbReference>
<feature type="transmembrane region" description="Helical" evidence="2">
    <location>
        <begin position="71"/>
        <end position="88"/>
    </location>
</feature>
<comment type="caution">
    <text evidence="3">The sequence shown here is derived from an EMBL/GenBank/DDBJ whole genome shotgun (WGS) entry which is preliminary data.</text>
</comment>
<name>A0A922I043_DERFA</name>
<evidence type="ECO:0000256" key="2">
    <source>
        <dbReference type="SAM" id="Phobius"/>
    </source>
</evidence>
<reference evidence="3" key="1">
    <citation type="submission" date="2013-05" db="EMBL/GenBank/DDBJ databases">
        <authorList>
            <person name="Yim A.K.Y."/>
            <person name="Chan T.F."/>
            <person name="Ji K.M."/>
            <person name="Liu X.Y."/>
            <person name="Zhou J.W."/>
            <person name="Li R.Q."/>
            <person name="Yang K.Y."/>
            <person name="Li J."/>
            <person name="Li M."/>
            <person name="Law P.T.W."/>
            <person name="Wu Y.L."/>
            <person name="Cai Z.L."/>
            <person name="Qin H."/>
            <person name="Bao Y."/>
            <person name="Leung R.K.K."/>
            <person name="Ng P.K.S."/>
            <person name="Zou J."/>
            <person name="Zhong X.J."/>
            <person name="Ran P.X."/>
            <person name="Zhong N.S."/>
            <person name="Liu Z.G."/>
            <person name="Tsui S.K.W."/>
        </authorList>
    </citation>
    <scope>NUCLEOTIDE SEQUENCE</scope>
    <source>
        <strain evidence="3">Derf</strain>
        <tissue evidence="3">Whole organism</tissue>
    </source>
</reference>
<keyword evidence="4" id="KW-1185">Reference proteome</keyword>
<protein>
    <submittedName>
        <fullName evidence="3">Uncharacterized protein</fullName>
    </submittedName>
</protein>
<accession>A0A922I043</accession>
<evidence type="ECO:0000256" key="1">
    <source>
        <dbReference type="SAM" id="MobiDB-lite"/>
    </source>
</evidence>
<organism evidence="3 4">
    <name type="scientific">Dermatophagoides farinae</name>
    <name type="common">American house dust mite</name>
    <dbReference type="NCBI Taxonomy" id="6954"/>
    <lineage>
        <taxon>Eukaryota</taxon>
        <taxon>Metazoa</taxon>
        <taxon>Ecdysozoa</taxon>
        <taxon>Arthropoda</taxon>
        <taxon>Chelicerata</taxon>
        <taxon>Arachnida</taxon>
        <taxon>Acari</taxon>
        <taxon>Acariformes</taxon>
        <taxon>Sarcoptiformes</taxon>
        <taxon>Astigmata</taxon>
        <taxon>Psoroptidia</taxon>
        <taxon>Analgoidea</taxon>
        <taxon>Pyroglyphidae</taxon>
        <taxon>Dermatophagoidinae</taxon>
        <taxon>Dermatophagoides</taxon>
    </lineage>
</organism>
<keyword evidence="2" id="KW-0812">Transmembrane</keyword>